<proteinExistence type="predicted"/>
<dbReference type="KEGG" id="ypy:YPK_3108"/>
<dbReference type="InterPro" id="IPR036687">
    <property type="entry name" value="DinI-like_sf"/>
</dbReference>
<name>A0A0H3B618_YERPY</name>
<reference evidence="1" key="1">
    <citation type="submission" date="2008-02" db="EMBL/GenBank/DDBJ databases">
        <title>Complete sequence of Yersinia pseudotuberculosis YPIII.</title>
        <authorList>
            <consortium name="US DOE Joint Genome Institute"/>
            <person name="Challacombe J.F."/>
            <person name="Bruce D."/>
            <person name="Detter J.C."/>
            <person name="Green L."/>
            <person name="Land M."/>
            <person name="Munk C."/>
            <person name="Lindler L.E."/>
            <person name="Nikolich M.P."/>
            <person name="Brettin T."/>
        </authorList>
    </citation>
    <scope>NUCLEOTIDE SEQUENCE</scope>
    <source>
        <strain evidence="1">YPIII</strain>
    </source>
</reference>
<dbReference type="Pfam" id="PF06183">
    <property type="entry name" value="DinI"/>
    <property type="match status" value="1"/>
</dbReference>
<evidence type="ECO:0000313" key="1">
    <source>
        <dbReference type="EMBL" id="ACA69379.1"/>
    </source>
</evidence>
<protein>
    <submittedName>
        <fullName evidence="1">DinI family protein</fullName>
    </submittedName>
</protein>
<accession>A0A0H3B618</accession>
<organism evidence="1">
    <name type="scientific">Yersinia pseudotuberculosis serotype O:3 (strain YPIII)</name>
    <dbReference type="NCBI Taxonomy" id="502800"/>
    <lineage>
        <taxon>Bacteria</taxon>
        <taxon>Pseudomonadati</taxon>
        <taxon>Pseudomonadota</taxon>
        <taxon>Gammaproteobacteria</taxon>
        <taxon>Enterobacterales</taxon>
        <taxon>Yersiniaceae</taxon>
        <taxon>Yersinia</taxon>
    </lineage>
</organism>
<dbReference type="PANTHER" id="PTHR36572:SF3">
    <property type="entry name" value="VIRULENCE PROTEIN MSGA"/>
    <property type="match status" value="1"/>
</dbReference>
<dbReference type="EMBL" id="CP000950">
    <property type="protein sequence ID" value="ACA69379.1"/>
    <property type="molecule type" value="Genomic_DNA"/>
</dbReference>
<dbReference type="Gene3D" id="3.30.910.10">
    <property type="entry name" value="DinI-like"/>
    <property type="match status" value="1"/>
</dbReference>
<gene>
    <name evidence="1" type="ordered locus">YPK_3108</name>
</gene>
<dbReference type="PANTHER" id="PTHR36572">
    <property type="entry name" value="DNA DAMAGE-INDUCIBLE PROTEIN I-RELATED"/>
    <property type="match status" value="1"/>
</dbReference>
<sequence>MKVELVYDKRNVKEIPGANDLILAELTKRVHRVFPKAEVKVKPMQANGITTDASKGDKAILNRLVEEMFDEADQWLVIDI</sequence>
<dbReference type="SUPFAM" id="SSF54857">
    <property type="entry name" value="DNA damage-inducible protein DinI"/>
    <property type="match status" value="1"/>
</dbReference>
<dbReference type="AlphaFoldDB" id="A0A0H3B618"/>
<dbReference type="PATRIC" id="fig|502800.11.peg.3834"/>
<dbReference type="RefSeq" id="WP_012304439.1">
    <property type="nucleotide sequence ID" value="NZ_CP009792.1"/>
</dbReference>
<dbReference type="InterPro" id="IPR010391">
    <property type="entry name" value="DNA_damage-inducible_DinI-like"/>
</dbReference>